<dbReference type="Pfam" id="PF01243">
    <property type="entry name" value="PNPOx_N"/>
    <property type="match status" value="1"/>
</dbReference>
<dbReference type="InterPro" id="IPR011576">
    <property type="entry name" value="Pyridox_Oxase_N"/>
</dbReference>
<proteinExistence type="predicted"/>
<gene>
    <name evidence="2" type="ORF">QJ522_20175</name>
</gene>
<dbReference type="Proteomes" id="UP001431776">
    <property type="component" value="Unassembled WGS sequence"/>
</dbReference>
<protein>
    <submittedName>
        <fullName evidence="2">Pyridoxamine 5'-phosphate oxidase family protein</fullName>
    </submittedName>
</protein>
<sequence>MDDLTRRIAAILRQPQLAGLATITEDGKPWVRYVMTVASRDMVIRCATFVEARKVRQIEKNPEVHLTCGVTDPHEMVPYLQIQGRARLDTSREARHGFWTSMLAKIFDGPDDPKYGVLEITPYRIEYCDVAAPEPQVWTAG</sequence>
<dbReference type="RefSeq" id="WP_349246798.1">
    <property type="nucleotide sequence ID" value="NZ_JASCXX010000034.1"/>
</dbReference>
<reference evidence="2" key="1">
    <citation type="submission" date="2023-05" db="EMBL/GenBank/DDBJ databases">
        <title>Anaerotaeda fermentans gen. nov., sp. nov., a novel anaerobic planctomycete of the new family within the order Sedimentisphaerales isolated from Taman Peninsula, Russia.</title>
        <authorList>
            <person name="Khomyakova M.A."/>
            <person name="Merkel A.Y."/>
            <person name="Slobodkin A.I."/>
        </authorList>
    </citation>
    <scope>NUCLEOTIDE SEQUENCE</scope>
    <source>
        <strain evidence="2">M17dextr</strain>
    </source>
</reference>
<dbReference type="PANTHER" id="PTHR34818">
    <property type="entry name" value="PROTEIN BLI-3"/>
    <property type="match status" value="1"/>
</dbReference>
<accession>A0AAW6U3A6</accession>
<dbReference type="Gene3D" id="2.30.110.10">
    <property type="entry name" value="Electron Transport, Fmn-binding Protein, Chain A"/>
    <property type="match status" value="1"/>
</dbReference>
<evidence type="ECO:0000313" key="3">
    <source>
        <dbReference type="Proteomes" id="UP001431776"/>
    </source>
</evidence>
<keyword evidence="3" id="KW-1185">Reference proteome</keyword>
<dbReference type="EMBL" id="JASCXX010000034">
    <property type="protein sequence ID" value="MDI6451390.1"/>
    <property type="molecule type" value="Genomic_DNA"/>
</dbReference>
<dbReference type="InterPro" id="IPR012349">
    <property type="entry name" value="Split_barrel_FMN-bd"/>
</dbReference>
<organism evidence="2 3">
    <name type="scientific">Anaerobaca lacustris</name>
    <dbReference type="NCBI Taxonomy" id="3044600"/>
    <lineage>
        <taxon>Bacteria</taxon>
        <taxon>Pseudomonadati</taxon>
        <taxon>Planctomycetota</taxon>
        <taxon>Phycisphaerae</taxon>
        <taxon>Sedimentisphaerales</taxon>
        <taxon>Anaerobacaceae</taxon>
        <taxon>Anaerobaca</taxon>
    </lineage>
</organism>
<dbReference type="SUPFAM" id="SSF50475">
    <property type="entry name" value="FMN-binding split barrel"/>
    <property type="match status" value="1"/>
</dbReference>
<evidence type="ECO:0000313" key="2">
    <source>
        <dbReference type="EMBL" id="MDI6451390.1"/>
    </source>
</evidence>
<comment type="caution">
    <text evidence="2">The sequence shown here is derived from an EMBL/GenBank/DDBJ whole genome shotgun (WGS) entry which is preliminary data.</text>
</comment>
<name>A0AAW6U3A6_9BACT</name>
<dbReference type="PANTHER" id="PTHR34818:SF1">
    <property type="entry name" value="PROTEIN BLI-3"/>
    <property type="match status" value="1"/>
</dbReference>
<feature type="domain" description="Pyridoxamine 5'-phosphate oxidase N-terminal" evidence="1">
    <location>
        <begin position="4"/>
        <end position="127"/>
    </location>
</feature>
<dbReference type="AlphaFoldDB" id="A0AAW6U3A6"/>
<evidence type="ECO:0000259" key="1">
    <source>
        <dbReference type="Pfam" id="PF01243"/>
    </source>
</evidence>
<dbReference type="InterPro" id="IPR052917">
    <property type="entry name" value="Stress-Dev_Protein"/>
</dbReference>